<comment type="caution">
    <text evidence="2">The sequence shown here is derived from an EMBL/GenBank/DDBJ whole genome shotgun (WGS) entry which is preliminary data.</text>
</comment>
<evidence type="ECO:0000256" key="1">
    <source>
        <dbReference type="SAM" id="Phobius"/>
    </source>
</evidence>
<proteinExistence type="predicted"/>
<name>A0ABV9C0B3_9GAMM</name>
<organism evidence="2 3">
    <name type="scientific">Dyella halodurans</name>
    <dbReference type="NCBI Taxonomy" id="1920171"/>
    <lineage>
        <taxon>Bacteria</taxon>
        <taxon>Pseudomonadati</taxon>
        <taxon>Pseudomonadota</taxon>
        <taxon>Gammaproteobacteria</taxon>
        <taxon>Lysobacterales</taxon>
        <taxon>Rhodanobacteraceae</taxon>
        <taxon>Dyella</taxon>
    </lineage>
</organism>
<gene>
    <name evidence="2" type="ORF">ACFO5W_06855</name>
</gene>
<evidence type="ECO:0000313" key="2">
    <source>
        <dbReference type="EMBL" id="MFC4526356.1"/>
    </source>
</evidence>
<keyword evidence="1" id="KW-0812">Transmembrane</keyword>
<keyword evidence="1" id="KW-0472">Membrane</keyword>
<reference evidence="3" key="1">
    <citation type="journal article" date="2019" name="Int. J. Syst. Evol. Microbiol.">
        <title>The Global Catalogue of Microorganisms (GCM) 10K type strain sequencing project: providing services to taxonomists for standard genome sequencing and annotation.</title>
        <authorList>
            <consortium name="The Broad Institute Genomics Platform"/>
            <consortium name="The Broad Institute Genome Sequencing Center for Infectious Disease"/>
            <person name="Wu L."/>
            <person name="Ma J."/>
        </authorList>
    </citation>
    <scope>NUCLEOTIDE SEQUENCE [LARGE SCALE GENOMIC DNA]</scope>
    <source>
        <strain evidence="3">CCM 4481</strain>
    </source>
</reference>
<protein>
    <recommendedName>
        <fullName evidence="4">DUF4384 domain-containing protein</fullName>
    </recommendedName>
</protein>
<feature type="non-terminal residue" evidence="2">
    <location>
        <position position="1"/>
    </location>
</feature>
<dbReference type="Proteomes" id="UP001595961">
    <property type="component" value="Unassembled WGS sequence"/>
</dbReference>
<dbReference type="EMBL" id="JBHSGA010000012">
    <property type="protein sequence ID" value="MFC4526356.1"/>
    <property type="molecule type" value="Genomic_DNA"/>
</dbReference>
<feature type="transmembrane region" description="Helical" evidence="1">
    <location>
        <begin position="51"/>
        <end position="71"/>
    </location>
</feature>
<keyword evidence="1" id="KW-1133">Transmembrane helix</keyword>
<evidence type="ECO:0008006" key="4">
    <source>
        <dbReference type="Google" id="ProtNLM"/>
    </source>
</evidence>
<keyword evidence="3" id="KW-1185">Reference proteome</keyword>
<sequence>PGVRVAEAGYTFAVDTDARAAGCLQQGRSPYTDPSNGMKGKRNMRNDMVDWRCWMTVAALAIAVLISPAVLAQATENLDARQLSIKCVVEHPKEGDAMPVGVTRSSAKEASGKPCVGVATMLADGTVVFLLENQAPGHPLREIELHYAPSSVGYKGALDQMGGLKPGETKAIDPIPPSIGVASMSADGTLSLQLRMVSSGGAIGEGLEEIKPGDPGYESTVKHIGIKPGEVKRIPPWPAGPKN</sequence>
<evidence type="ECO:0000313" key="3">
    <source>
        <dbReference type="Proteomes" id="UP001595961"/>
    </source>
</evidence>
<accession>A0ABV9C0B3</accession>
<dbReference type="RefSeq" id="WP_380003897.1">
    <property type="nucleotide sequence ID" value="NZ_JBHSGA010000012.1"/>
</dbReference>